<name>A0ABT5EGV9_9BACT</name>
<reference evidence="2 3" key="1">
    <citation type="submission" date="2022-11" db="EMBL/GenBank/DDBJ databases">
        <title>Minimal conservation of predation-associated metabolite biosynthetic gene clusters underscores biosynthetic potential of Myxococcota including descriptions for ten novel species: Archangium lansinium sp. nov., Myxococcus landrumus sp. nov., Nannocystis bai.</title>
        <authorList>
            <person name="Ahearne A."/>
            <person name="Stevens C."/>
            <person name="Dowd S."/>
        </authorList>
    </citation>
    <scope>NUCLEOTIDE SEQUENCE [LARGE SCALE GENOMIC DNA]</scope>
    <source>
        <strain evidence="2 3">RJM3</strain>
    </source>
</reference>
<dbReference type="Proteomes" id="UP001221411">
    <property type="component" value="Unassembled WGS sequence"/>
</dbReference>
<protein>
    <recommendedName>
        <fullName evidence="4">Tetratricopeptide repeat protein</fullName>
    </recommendedName>
</protein>
<comment type="caution">
    <text evidence="2">The sequence shown here is derived from an EMBL/GenBank/DDBJ whole genome shotgun (WGS) entry which is preliminary data.</text>
</comment>
<dbReference type="EMBL" id="JAQNDO010000001">
    <property type="protein sequence ID" value="MDC0741043.1"/>
    <property type="molecule type" value="Genomic_DNA"/>
</dbReference>
<feature type="region of interest" description="Disordered" evidence="1">
    <location>
        <begin position="610"/>
        <end position="630"/>
    </location>
</feature>
<dbReference type="SUPFAM" id="SSF48452">
    <property type="entry name" value="TPR-like"/>
    <property type="match status" value="1"/>
</dbReference>
<dbReference type="InterPro" id="IPR011990">
    <property type="entry name" value="TPR-like_helical_dom_sf"/>
</dbReference>
<evidence type="ECO:0008006" key="4">
    <source>
        <dbReference type="Google" id="ProtNLM"/>
    </source>
</evidence>
<sequence length="817" mass="85276">MAERIVVSFRGPSGPAASSGSGYLERSLAIRKRAEAHGGALCAWSGEAFSFDFAAEALDEALGFTLEQVAEAQDGEPLRIGLAQGAMQALGEPGELAWGTPLVRAERLALIARPGEVLLDPDLAAVQAGDLVTAGLRRGRAADGSIVRGLRLDIYAPLRGDTLANVHRLVAAPELVGREEDLRKLSVPLGCAGLLRAAPGAGGTRLLQELAHRLAPPRSLRIAPTFLPREPLGALRNAFARSLARGEAPELPEALVAALDKLLAGEGLDPRTAAELVDAWLAPVDGRSGLLTVDDVTLVDIATLEVVSLAIPPPGFFRSVVRLDVEEALPEVLSSIPVVAEVKLGPLPKEAAVELTRAFCGGAITQEAAERWARRGEGMPLGIREALAEGLATGELRWVGDVAEPRDRVSGRGAPAPAHEWIARRATWLEPGERAALVGVALLGADVPNEIVDAVSTLMAGAGARVAVVEDALVGAGWAYRPEEGWLAITTRTTARALIGLLDAGTRDLWHRMAGRVLEQNVGPLGLAEPAYHAAVAGERASAAVLAAEAALAAAGAGLRRAAAALIDEARSLDPDVQVPELSDEGELLVDPRAEELSIASIIEAAMGEGGQMRASDPHPPLSLGSLSPDSLNAGGEGLLGSVPPAKTSLAEAVAALGEDPEAVEDPVVMAERLSKLLRQALVEGDIETLEDILVRLRVTGEHDTLVERMGAFVLLNRGESGEALRRLKEAKDAASSPRARARALLSYGIALASAGDMDRALMETLTALARAREASDRQAEQACARFLAYLSAAMGQPQAASVWVKVAQTPGEALRG</sequence>
<dbReference type="Gene3D" id="1.25.40.10">
    <property type="entry name" value="Tetratricopeptide repeat domain"/>
    <property type="match status" value="1"/>
</dbReference>
<keyword evidence="3" id="KW-1185">Reference proteome</keyword>
<organism evidence="2 3">
    <name type="scientific">Polyangium mundeleinium</name>
    <dbReference type="NCBI Taxonomy" id="2995306"/>
    <lineage>
        <taxon>Bacteria</taxon>
        <taxon>Pseudomonadati</taxon>
        <taxon>Myxococcota</taxon>
        <taxon>Polyangia</taxon>
        <taxon>Polyangiales</taxon>
        <taxon>Polyangiaceae</taxon>
        <taxon>Polyangium</taxon>
    </lineage>
</organism>
<evidence type="ECO:0000313" key="3">
    <source>
        <dbReference type="Proteomes" id="UP001221411"/>
    </source>
</evidence>
<gene>
    <name evidence="2" type="ORF">POL67_06770</name>
</gene>
<proteinExistence type="predicted"/>
<evidence type="ECO:0000313" key="2">
    <source>
        <dbReference type="EMBL" id="MDC0741043.1"/>
    </source>
</evidence>
<dbReference type="RefSeq" id="WP_271916254.1">
    <property type="nucleotide sequence ID" value="NZ_JAQNDO010000001.1"/>
</dbReference>
<accession>A0ABT5EGV9</accession>
<evidence type="ECO:0000256" key="1">
    <source>
        <dbReference type="SAM" id="MobiDB-lite"/>
    </source>
</evidence>